<protein>
    <submittedName>
        <fullName evidence="1">Uncharacterized protein</fullName>
    </submittedName>
</protein>
<accession>A0AAE3NL54</accession>
<dbReference type="AlphaFoldDB" id="A0AAE3NL54"/>
<dbReference type="EMBL" id="JAIVEX010000009">
    <property type="protein sequence ID" value="MDB0523503.1"/>
    <property type="molecule type" value="Genomic_DNA"/>
</dbReference>
<comment type="caution">
    <text evidence="1">The sequence shown here is derived from an EMBL/GenBank/DDBJ whole genome shotgun (WGS) entry which is preliminary data.</text>
</comment>
<dbReference type="RefSeq" id="WP_020957016.1">
    <property type="nucleotide sequence ID" value="NZ_CDQJ01000001.1"/>
</dbReference>
<proteinExistence type="predicted"/>
<dbReference type="Proteomes" id="UP001143674">
    <property type="component" value="Unassembled WGS sequence"/>
</dbReference>
<organism evidence="1 2">
    <name type="scientific">Ralstonia solanacearum</name>
    <name type="common">Pseudomonas solanacearum</name>
    <dbReference type="NCBI Taxonomy" id="305"/>
    <lineage>
        <taxon>Bacteria</taxon>
        <taxon>Pseudomonadati</taxon>
        <taxon>Pseudomonadota</taxon>
        <taxon>Betaproteobacteria</taxon>
        <taxon>Burkholderiales</taxon>
        <taxon>Burkholderiaceae</taxon>
        <taxon>Ralstonia</taxon>
        <taxon>Ralstonia solanacearum species complex</taxon>
    </lineage>
</organism>
<gene>
    <name evidence="1" type="ORF">LBW55_18020</name>
</gene>
<name>A0AAE3NL54_RALSL</name>
<evidence type="ECO:0000313" key="2">
    <source>
        <dbReference type="Proteomes" id="UP001143674"/>
    </source>
</evidence>
<reference evidence="1" key="1">
    <citation type="submission" date="2021-09" db="EMBL/GenBank/DDBJ databases">
        <title>Genomic analysis of Ralstonia spp.</title>
        <authorList>
            <person name="Aburjaile F."/>
            <person name="Ariute J.C."/>
            <person name="Pais A.K.L."/>
            <person name="Albuquerque G.M.R."/>
            <person name="Silva A.M.F."/>
            <person name="Brenig B."/>
            <person name="Azevedo V."/>
            <person name="Matiuzzi M."/>
            <person name="Ramos R."/>
            <person name="Goes-Neto A."/>
            <person name="Soares S."/>
            <person name="Iseppon A.M.B."/>
            <person name="Souza E."/>
            <person name="Gama M."/>
        </authorList>
    </citation>
    <scope>NUCLEOTIDE SEQUENCE</scope>
    <source>
        <strain evidence="1">B4</strain>
    </source>
</reference>
<sequence>MTRTIPPIKEFPKDGRIWRVDWFGAIERNYDIPTEPYVQVVISPLRQGATDYASNHSVVHDDRKTILIGVGQLPLLSIGSLWQEGHCLPGRAGKATTFEYLEISDDTTRVVPANQVEEGQQLIPFNAHRVGGAGMGSKCIAISWKGDPYGVLIPMAEIVRFYYATSTDLAHALFSGAFRHDLHSLINTEKSGYVQAEDNCVLKLRQHLEDEDGWIIGRILTSEEAWHGATLLHDTLMKESVNHRRVHMETTFPFSGATNLTVHYKPIMSIGRWRHLVFAIDRCTAPFPFKNLTILRDNDNGQADPSTDIPENEKQPAFMQVANSHPESGRAQLQSQQAGNNTFLPVKLMLPTDRFADIAGKVPSKRLKENNQYKSAGMKTFRPAAVDELSTGGGTGTEQNVARAKVVGSIARRSGLPQSFESFVSIIAELNRLPDVSAAVRSPADGTEFIPLLKPARTKQWSYLDSKTKARRRAIVADACAETANFSLIEFEWRKGESYRLGLVGKTDATRLSNAELHEVLLSLAKAEGCWDKAKIPNGIDVQTLKHTWPTTADCASSLCMRMTSRTSGLAEPAP</sequence>
<dbReference type="KEGG" id="rsy:RSUY_29540"/>
<evidence type="ECO:0000313" key="1">
    <source>
        <dbReference type="EMBL" id="MDB0523503.1"/>
    </source>
</evidence>